<reference evidence="2 3" key="1">
    <citation type="submission" date="2019-12" db="EMBL/GenBank/DDBJ databases">
        <authorList>
            <person name="Scholz U."/>
            <person name="Mascher M."/>
            <person name="Fiebig A."/>
        </authorList>
    </citation>
    <scope>NUCLEOTIDE SEQUENCE</scope>
</reference>
<keyword evidence="3" id="KW-1185">Reference proteome</keyword>
<evidence type="ECO:0000313" key="2">
    <source>
        <dbReference type="EMBL" id="CAA2622264.1"/>
    </source>
</evidence>
<dbReference type="AlphaFoldDB" id="A0A7I8IVW9"/>
<keyword evidence="1" id="KW-0472">Membrane</keyword>
<dbReference type="EMBL" id="CACRZD030000006">
    <property type="protein sequence ID" value="CAA6661920.1"/>
    <property type="molecule type" value="Genomic_DNA"/>
</dbReference>
<feature type="transmembrane region" description="Helical" evidence="1">
    <location>
        <begin position="134"/>
        <end position="156"/>
    </location>
</feature>
<proteinExistence type="predicted"/>
<evidence type="ECO:0000313" key="3">
    <source>
        <dbReference type="Proteomes" id="UP001189122"/>
    </source>
</evidence>
<name>A0A7I8IVW9_SPIIN</name>
<keyword evidence="1" id="KW-1133">Transmembrane helix</keyword>
<keyword evidence="1" id="KW-0812">Transmembrane</keyword>
<dbReference type="Proteomes" id="UP001189122">
    <property type="component" value="Unassembled WGS sequence"/>
</dbReference>
<organism evidence="2">
    <name type="scientific">Spirodela intermedia</name>
    <name type="common">Intermediate duckweed</name>
    <dbReference type="NCBI Taxonomy" id="51605"/>
    <lineage>
        <taxon>Eukaryota</taxon>
        <taxon>Viridiplantae</taxon>
        <taxon>Streptophyta</taxon>
        <taxon>Embryophyta</taxon>
        <taxon>Tracheophyta</taxon>
        <taxon>Spermatophyta</taxon>
        <taxon>Magnoliopsida</taxon>
        <taxon>Liliopsida</taxon>
        <taxon>Araceae</taxon>
        <taxon>Lemnoideae</taxon>
        <taxon>Spirodela</taxon>
    </lineage>
</organism>
<protein>
    <submittedName>
        <fullName evidence="2">Uncharacterized protein</fullName>
    </submittedName>
</protein>
<accession>A0A7I8IVW9</accession>
<feature type="transmembrane region" description="Helical" evidence="1">
    <location>
        <begin position="244"/>
        <end position="261"/>
    </location>
</feature>
<gene>
    <name evidence="2" type="ORF">SI7747_06008314</name>
</gene>
<sequence>MSLPSLARPLDCAFRFPDRLFSSHLVAFINPNSRVRSAGPEEPGNAASNEETEVEGLFSFRPWDVPWDWKVTALVMTPYLMRNRNSTVGVKDAEMLKTMAKLSVLYLFVSRYQPFPDDVFSFRWNQPFNLRRGWLLWAGGGLFIASCTAFLAKAIVSGSFDSQTQSELLCFLYHITKWMISTFQRSEFSSGRISGAIIASYWFIERQVFFRSIPDPGGSRWARNCVGMVYAQTRNLLTPISMHAMWNLGVILSLTVLQMMGHDIQVYLMI</sequence>
<evidence type="ECO:0000256" key="1">
    <source>
        <dbReference type="SAM" id="Phobius"/>
    </source>
</evidence>
<dbReference type="EMBL" id="LR743593">
    <property type="protein sequence ID" value="CAA2622264.1"/>
    <property type="molecule type" value="Genomic_DNA"/>
</dbReference>